<dbReference type="SUPFAM" id="SSF55724">
    <property type="entry name" value="Mog1p/PsbP-like"/>
    <property type="match status" value="1"/>
</dbReference>
<dbReference type="Pfam" id="PF01789">
    <property type="entry name" value="PsbP"/>
    <property type="match status" value="1"/>
</dbReference>
<feature type="non-terminal residue" evidence="2">
    <location>
        <position position="132"/>
    </location>
</feature>
<sequence length="132" mass="14211">AMSKLALGVRRSAHRAGALLAVLGLIVALHAAGAAFSSTRQPPQEPKDATHRRQLLTGVGLSTALTATPALADTYEDSNQGYEFQFPTGPQKSSLKGYDVFYRDILEPLEYIGLKVVKTERNSLDDVGTPQE</sequence>
<evidence type="ECO:0000259" key="1">
    <source>
        <dbReference type="Pfam" id="PF01789"/>
    </source>
</evidence>
<keyword evidence="3" id="KW-1185">Reference proteome</keyword>
<dbReference type="EMBL" id="CAJNIZ010009668">
    <property type="protein sequence ID" value="CAE7286082.1"/>
    <property type="molecule type" value="Genomic_DNA"/>
</dbReference>
<evidence type="ECO:0000313" key="2">
    <source>
        <dbReference type="EMBL" id="CAE7286082.1"/>
    </source>
</evidence>
<dbReference type="GO" id="GO:0009523">
    <property type="term" value="C:photosystem II"/>
    <property type="evidence" value="ECO:0007669"/>
    <property type="project" value="InterPro"/>
</dbReference>
<accession>A0A812MUU8</accession>
<dbReference type="Gene3D" id="3.40.1000.10">
    <property type="entry name" value="Mog1/PsbP, alpha/beta/alpha sandwich"/>
    <property type="match status" value="1"/>
</dbReference>
<comment type="caution">
    <text evidence="2">The sequence shown here is derived from an EMBL/GenBank/DDBJ whole genome shotgun (WGS) entry which is preliminary data.</text>
</comment>
<evidence type="ECO:0000313" key="3">
    <source>
        <dbReference type="Proteomes" id="UP000649617"/>
    </source>
</evidence>
<reference evidence="2" key="1">
    <citation type="submission" date="2021-02" db="EMBL/GenBank/DDBJ databases">
        <authorList>
            <person name="Dougan E. K."/>
            <person name="Rhodes N."/>
            <person name="Thang M."/>
            <person name="Chan C."/>
        </authorList>
    </citation>
    <scope>NUCLEOTIDE SEQUENCE</scope>
</reference>
<feature type="non-terminal residue" evidence="2">
    <location>
        <position position="1"/>
    </location>
</feature>
<dbReference type="InterPro" id="IPR002683">
    <property type="entry name" value="PsbP_C"/>
</dbReference>
<dbReference type="AlphaFoldDB" id="A0A812MUU8"/>
<dbReference type="InterPro" id="IPR016123">
    <property type="entry name" value="Mog1/PsbP_a/b/a-sand"/>
</dbReference>
<dbReference type="GO" id="GO:0005509">
    <property type="term" value="F:calcium ion binding"/>
    <property type="evidence" value="ECO:0007669"/>
    <property type="project" value="InterPro"/>
</dbReference>
<dbReference type="GO" id="GO:0019898">
    <property type="term" value="C:extrinsic component of membrane"/>
    <property type="evidence" value="ECO:0007669"/>
    <property type="project" value="InterPro"/>
</dbReference>
<dbReference type="GO" id="GO:0015979">
    <property type="term" value="P:photosynthesis"/>
    <property type="evidence" value="ECO:0007669"/>
    <property type="project" value="InterPro"/>
</dbReference>
<feature type="domain" description="PsbP C-terminal" evidence="1">
    <location>
        <begin position="74"/>
        <end position="132"/>
    </location>
</feature>
<dbReference type="OrthoDB" id="425986at2759"/>
<organism evidence="2 3">
    <name type="scientific">Symbiodinium pilosum</name>
    <name type="common">Dinoflagellate</name>
    <dbReference type="NCBI Taxonomy" id="2952"/>
    <lineage>
        <taxon>Eukaryota</taxon>
        <taxon>Sar</taxon>
        <taxon>Alveolata</taxon>
        <taxon>Dinophyceae</taxon>
        <taxon>Suessiales</taxon>
        <taxon>Symbiodiniaceae</taxon>
        <taxon>Symbiodinium</taxon>
    </lineage>
</organism>
<dbReference type="Proteomes" id="UP000649617">
    <property type="component" value="Unassembled WGS sequence"/>
</dbReference>
<gene>
    <name evidence="2" type="primary">PPL1</name>
    <name evidence="2" type="ORF">SPIL2461_LOCUS6429</name>
</gene>
<proteinExistence type="predicted"/>
<name>A0A812MUU8_SYMPI</name>
<protein>
    <submittedName>
        <fullName evidence="2">PPL1 protein</fullName>
    </submittedName>
</protein>